<proteinExistence type="predicted"/>
<keyword evidence="4" id="KW-1185">Reference proteome</keyword>
<evidence type="ECO:0008006" key="5">
    <source>
        <dbReference type="Google" id="ProtNLM"/>
    </source>
</evidence>
<evidence type="ECO:0000256" key="2">
    <source>
        <dbReference type="SAM" id="SignalP"/>
    </source>
</evidence>
<dbReference type="RefSeq" id="WP_307624887.1">
    <property type="nucleotide sequence ID" value="NZ_JAUSZS010000002.1"/>
</dbReference>
<evidence type="ECO:0000313" key="4">
    <source>
        <dbReference type="Proteomes" id="UP001223072"/>
    </source>
</evidence>
<name>A0ABU0RFC3_9ACTN</name>
<feature type="signal peptide" evidence="2">
    <location>
        <begin position="1"/>
        <end position="30"/>
    </location>
</feature>
<keyword evidence="2" id="KW-0732">Signal</keyword>
<sequence>MHALPPARRIASTALCATLLLGIGAPAALAADGDAARERGHAASQAPAPNADALLAQVKLLGDLGGVLTPVTDLLNAVLKADNGQLPLDDATKLVDTVKTAIAAASAAAPAPATPPVSLPATPVRPATPPLPDVSTLPAPLRDAKAVKAPLDIKADSLAALQKSVDALLEAATSGDVAKVVPAVTDVLTNLGGFVAAVLRGGGLPAPDMAGLPPLPKLPMGAPKLQAPASTLPLPTR</sequence>
<evidence type="ECO:0000256" key="1">
    <source>
        <dbReference type="SAM" id="MobiDB-lite"/>
    </source>
</evidence>
<organism evidence="3 4">
    <name type="scientific">Streptomyces turgidiscabies</name>
    <dbReference type="NCBI Taxonomy" id="85558"/>
    <lineage>
        <taxon>Bacteria</taxon>
        <taxon>Bacillati</taxon>
        <taxon>Actinomycetota</taxon>
        <taxon>Actinomycetes</taxon>
        <taxon>Kitasatosporales</taxon>
        <taxon>Streptomycetaceae</taxon>
        <taxon>Streptomyces</taxon>
    </lineage>
</organism>
<protein>
    <recommendedName>
        <fullName evidence="5">Secreted protein</fullName>
    </recommendedName>
</protein>
<evidence type="ECO:0000313" key="3">
    <source>
        <dbReference type="EMBL" id="MDQ0930697.1"/>
    </source>
</evidence>
<dbReference type="EMBL" id="JAUSZS010000002">
    <property type="protein sequence ID" value="MDQ0930697.1"/>
    <property type="molecule type" value="Genomic_DNA"/>
</dbReference>
<accession>A0ABU0RFC3</accession>
<feature type="chain" id="PRO_5046391982" description="Secreted protein" evidence="2">
    <location>
        <begin position="31"/>
        <end position="237"/>
    </location>
</feature>
<dbReference type="Proteomes" id="UP001223072">
    <property type="component" value="Unassembled WGS sequence"/>
</dbReference>
<reference evidence="3 4" key="1">
    <citation type="submission" date="2023-07" db="EMBL/GenBank/DDBJ databases">
        <title>Comparative genomics of wheat-associated soil bacteria to identify genetic determinants of phenazine resistance.</title>
        <authorList>
            <person name="Mouncey N."/>
        </authorList>
    </citation>
    <scope>NUCLEOTIDE SEQUENCE [LARGE SCALE GENOMIC DNA]</scope>
    <source>
        <strain evidence="3 4">W2I16</strain>
    </source>
</reference>
<gene>
    <name evidence="3" type="ORF">QFZ49_000604</name>
</gene>
<comment type="caution">
    <text evidence="3">The sequence shown here is derived from an EMBL/GenBank/DDBJ whole genome shotgun (WGS) entry which is preliminary data.</text>
</comment>
<feature type="region of interest" description="Disordered" evidence="1">
    <location>
        <begin position="111"/>
        <end position="137"/>
    </location>
</feature>